<evidence type="ECO:0000313" key="1">
    <source>
        <dbReference type="EMBL" id="CAB4812318.1"/>
    </source>
</evidence>
<organism evidence="1">
    <name type="scientific">freshwater metagenome</name>
    <dbReference type="NCBI Taxonomy" id="449393"/>
    <lineage>
        <taxon>unclassified sequences</taxon>
        <taxon>metagenomes</taxon>
        <taxon>ecological metagenomes</taxon>
    </lineage>
</organism>
<name>A0A6J6YZ94_9ZZZZ</name>
<proteinExistence type="predicted"/>
<accession>A0A6J6YZ94</accession>
<gene>
    <name evidence="1" type="ORF">UFOPK3077_01299</name>
</gene>
<dbReference type="AlphaFoldDB" id="A0A6J6YZ94"/>
<reference evidence="1" key="1">
    <citation type="submission" date="2020-05" db="EMBL/GenBank/DDBJ databases">
        <authorList>
            <person name="Chiriac C."/>
            <person name="Salcher M."/>
            <person name="Ghai R."/>
            <person name="Kavagutti S V."/>
        </authorList>
    </citation>
    <scope>NUCLEOTIDE SEQUENCE</scope>
</reference>
<protein>
    <submittedName>
        <fullName evidence="1">Unannotated protein</fullName>
    </submittedName>
</protein>
<dbReference type="EMBL" id="CAFAAS010000018">
    <property type="protein sequence ID" value="CAB4812318.1"/>
    <property type="molecule type" value="Genomic_DNA"/>
</dbReference>
<sequence length="45" mass="4607">MSETKIELIEKQCACSAEGGQCCSEKGVKSEVKADGECCSGSGCC</sequence>